<comment type="subcellular location">
    <subcellularLocation>
        <location evidence="6">Cytoplasm</location>
    </subcellularLocation>
</comment>
<dbReference type="RefSeq" id="WP_149474615.1">
    <property type="nucleotide sequence ID" value="NZ_JAGGMB010000002.1"/>
</dbReference>
<dbReference type="Gene3D" id="3.30.1280.10">
    <property type="entry name" value="Phosphoribosylformylglycinamidine synthase subunit PurS"/>
    <property type="match status" value="1"/>
</dbReference>
<keyword evidence="4 6" id="KW-0658">Purine biosynthesis</keyword>
<reference evidence="7" key="1">
    <citation type="submission" date="2021-03" db="EMBL/GenBank/DDBJ databases">
        <title>Genomic Encyclopedia of Type Strains, Phase IV (KMG-IV): sequencing the most valuable type-strain genomes for metagenomic binning, comparative biology and taxonomic classification.</title>
        <authorList>
            <person name="Goeker M."/>
        </authorList>
    </citation>
    <scope>NUCLEOTIDE SEQUENCE</scope>
    <source>
        <strain evidence="7">DSM 107338</strain>
    </source>
</reference>
<dbReference type="GO" id="GO:0005524">
    <property type="term" value="F:ATP binding"/>
    <property type="evidence" value="ECO:0007669"/>
    <property type="project" value="UniProtKB-UniRule"/>
</dbReference>
<dbReference type="AlphaFoldDB" id="A0A9X0YT63"/>
<keyword evidence="1 6" id="KW-0963">Cytoplasm</keyword>
<dbReference type="InterPro" id="IPR036604">
    <property type="entry name" value="PurS-like_sf"/>
</dbReference>
<keyword evidence="5 6" id="KW-0067">ATP-binding</keyword>
<dbReference type="Pfam" id="PF02700">
    <property type="entry name" value="PurS"/>
    <property type="match status" value="1"/>
</dbReference>
<evidence type="ECO:0000256" key="3">
    <source>
        <dbReference type="ARBA" id="ARBA00022741"/>
    </source>
</evidence>
<dbReference type="InterPro" id="IPR003850">
    <property type="entry name" value="PurS"/>
</dbReference>
<dbReference type="PANTHER" id="PTHR34696:SF1">
    <property type="entry name" value="PHOSPHORIBOSYLFORMYLGLYCINAMIDINE SYNTHASE SUBUNIT PURS"/>
    <property type="match status" value="1"/>
</dbReference>
<dbReference type="GO" id="GO:0006189">
    <property type="term" value="P:'de novo' IMP biosynthetic process"/>
    <property type="evidence" value="ECO:0007669"/>
    <property type="project" value="UniProtKB-UniRule"/>
</dbReference>
<keyword evidence="2 6" id="KW-0436">Ligase</keyword>
<comment type="catalytic activity">
    <reaction evidence="6">
        <text>N(2)-formyl-N(1)-(5-phospho-beta-D-ribosyl)glycinamide + L-glutamine + ATP + H2O = 2-formamido-N(1)-(5-O-phospho-beta-D-ribosyl)acetamidine + L-glutamate + ADP + phosphate + H(+)</text>
        <dbReference type="Rhea" id="RHEA:17129"/>
        <dbReference type="ChEBI" id="CHEBI:15377"/>
        <dbReference type="ChEBI" id="CHEBI:15378"/>
        <dbReference type="ChEBI" id="CHEBI:29985"/>
        <dbReference type="ChEBI" id="CHEBI:30616"/>
        <dbReference type="ChEBI" id="CHEBI:43474"/>
        <dbReference type="ChEBI" id="CHEBI:58359"/>
        <dbReference type="ChEBI" id="CHEBI:147286"/>
        <dbReference type="ChEBI" id="CHEBI:147287"/>
        <dbReference type="ChEBI" id="CHEBI:456216"/>
        <dbReference type="EC" id="6.3.5.3"/>
    </reaction>
</comment>
<dbReference type="OrthoDB" id="9799101at2"/>
<evidence type="ECO:0000256" key="2">
    <source>
        <dbReference type="ARBA" id="ARBA00022598"/>
    </source>
</evidence>
<proteinExistence type="inferred from homology"/>
<dbReference type="GO" id="GO:0004642">
    <property type="term" value="F:phosphoribosylformylglycinamidine synthase activity"/>
    <property type="evidence" value="ECO:0007669"/>
    <property type="project" value="UniProtKB-UniRule"/>
</dbReference>
<gene>
    <name evidence="6" type="primary">purS</name>
    <name evidence="7" type="ORF">J2Z64_000773</name>
</gene>
<dbReference type="HAMAP" id="MF_01926">
    <property type="entry name" value="PurS"/>
    <property type="match status" value="1"/>
</dbReference>
<dbReference type="NCBIfam" id="TIGR00302">
    <property type="entry name" value="phosphoribosylformylglycinamidine synthase subunit PurS"/>
    <property type="match status" value="1"/>
</dbReference>
<sequence length="83" mass="9193">MKQVTVYITLKAGVLDPQGKAIGESLHSLGFEEVKEAKVGKVIELTIEDGPNLEARVTKMCDKLLANPVMEDYRFEIEEAVQS</sequence>
<keyword evidence="8" id="KW-1185">Reference proteome</keyword>
<evidence type="ECO:0000313" key="8">
    <source>
        <dbReference type="Proteomes" id="UP001138793"/>
    </source>
</evidence>
<comment type="subunit">
    <text evidence="6">Part of the FGAM synthase complex composed of 1 PurL, 1 PurQ and 2 PurS subunits.</text>
</comment>
<keyword evidence="3 6" id="KW-0547">Nucleotide-binding</keyword>
<comment type="function">
    <text evidence="6">Part of the phosphoribosylformylglycinamidine synthase complex involved in the purines biosynthetic pathway. Catalyzes the ATP-dependent conversion of formylglycinamide ribonucleotide (FGAR) and glutamine to yield formylglycinamidine ribonucleotide (FGAM) and glutamate. The FGAM synthase complex is composed of three subunits. PurQ produces an ammonia molecule by converting glutamine to glutamate. PurL transfers the ammonia molecule to FGAR to form FGAM in an ATP-dependent manner. PurS interacts with PurQ and PurL and is thought to assist in the transfer of the ammonia molecule from PurQ to PurL.</text>
</comment>
<accession>A0A9X0YT63</accession>
<name>A0A9X0YT63_9BACI</name>
<evidence type="ECO:0000256" key="6">
    <source>
        <dbReference type="HAMAP-Rule" id="MF_01926"/>
    </source>
</evidence>
<dbReference type="EMBL" id="JAGGMB010000002">
    <property type="protein sequence ID" value="MBP2076561.1"/>
    <property type="molecule type" value="Genomic_DNA"/>
</dbReference>
<evidence type="ECO:0000256" key="1">
    <source>
        <dbReference type="ARBA" id="ARBA00022490"/>
    </source>
</evidence>
<organism evidence="7 8">
    <name type="scientific">Oceanobacillus polygoni</name>
    <dbReference type="NCBI Taxonomy" id="1235259"/>
    <lineage>
        <taxon>Bacteria</taxon>
        <taxon>Bacillati</taxon>
        <taxon>Bacillota</taxon>
        <taxon>Bacilli</taxon>
        <taxon>Bacillales</taxon>
        <taxon>Bacillaceae</taxon>
        <taxon>Oceanobacillus</taxon>
    </lineage>
</organism>
<dbReference type="PANTHER" id="PTHR34696">
    <property type="entry name" value="PHOSPHORIBOSYLFORMYLGLYCINAMIDINE SYNTHASE SUBUNIT PURS"/>
    <property type="match status" value="1"/>
</dbReference>
<evidence type="ECO:0000256" key="4">
    <source>
        <dbReference type="ARBA" id="ARBA00022755"/>
    </source>
</evidence>
<dbReference type="GO" id="GO:0005737">
    <property type="term" value="C:cytoplasm"/>
    <property type="evidence" value="ECO:0007669"/>
    <property type="project" value="UniProtKB-SubCell"/>
</dbReference>
<comment type="pathway">
    <text evidence="6">Purine metabolism; IMP biosynthesis via de novo pathway; 5-amino-1-(5-phospho-D-ribosyl)imidazole from N(2)-formyl-N(1)-(5-phospho-D-ribosyl)glycinamide: step 1/2.</text>
</comment>
<comment type="caution">
    <text evidence="7">The sequence shown here is derived from an EMBL/GenBank/DDBJ whole genome shotgun (WGS) entry which is preliminary data.</text>
</comment>
<evidence type="ECO:0000313" key="7">
    <source>
        <dbReference type="EMBL" id="MBP2076561.1"/>
    </source>
</evidence>
<dbReference type="SUPFAM" id="SSF82697">
    <property type="entry name" value="PurS-like"/>
    <property type="match status" value="1"/>
</dbReference>
<dbReference type="Proteomes" id="UP001138793">
    <property type="component" value="Unassembled WGS sequence"/>
</dbReference>
<evidence type="ECO:0000256" key="5">
    <source>
        <dbReference type="ARBA" id="ARBA00022840"/>
    </source>
</evidence>
<comment type="similarity">
    <text evidence="6">Belongs to the PurS family.</text>
</comment>
<protein>
    <recommendedName>
        <fullName evidence="6">Phosphoribosylformylglycinamidine synthase subunit PurS</fullName>
        <shortName evidence="6">FGAM synthase</shortName>
        <ecNumber evidence="6">6.3.5.3</ecNumber>
    </recommendedName>
    <alternativeName>
        <fullName evidence="6">Formylglycinamide ribonucleotide amidotransferase subunit III</fullName>
        <shortName evidence="6">FGAR amidotransferase III</shortName>
        <shortName evidence="6">FGAR-AT III</shortName>
    </alternativeName>
    <alternativeName>
        <fullName evidence="6">Phosphoribosylformylglycinamidine synthase subunit III</fullName>
    </alternativeName>
</protein>
<dbReference type="NCBIfam" id="NF004630">
    <property type="entry name" value="PRK05974.1"/>
    <property type="match status" value="1"/>
</dbReference>
<dbReference type="EC" id="6.3.5.3" evidence="6"/>